<proteinExistence type="predicted"/>
<evidence type="ECO:0000259" key="1">
    <source>
        <dbReference type="PROSITE" id="PS50003"/>
    </source>
</evidence>
<feature type="domain" description="PH" evidence="1">
    <location>
        <begin position="1"/>
        <end position="44"/>
    </location>
</feature>
<reference evidence="2" key="1">
    <citation type="submission" date="2018-03" db="EMBL/GenBank/DDBJ databases">
        <authorList>
            <consortium name="Urmite Genomes"/>
        </authorList>
    </citation>
    <scope>NUCLEOTIDE SEQUENCE [LARGE SCALE GENOMIC DNA]</scope>
    <source>
        <strain evidence="2">IHUMI-27.7</strain>
    </source>
</reference>
<dbReference type="Proteomes" id="UP000273054">
    <property type="component" value="Segment"/>
</dbReference>
<sequence length="56" mass="6799">MDNQLVEKIDFYIAKLQSLKRVLLKQADEDEKKEWIETIKCFIEDLEVYEECYPVD</sequence>
<dbReference type="InterPro" id="IPR001849">
    <property type="entry name" value="PH_domain"/>
</dbReference>
<dbReference type="PROSITE" id="PS50003">
    <property type="entry name" value="PH_DOMAIN"/>
    <property type="match status" value="1"/>
</dbReference>
<dbReference type="EMBL" id="LT994651">
    <property type="protein sequence ID" value="SPN79701.1"/>
    <property type="molecule type" value="Genomic_DNA"/>
</dbReference>
<evidence type="ECO:0000313" key="2">
    <source>
        <dbReference type="EMBL" id="SPN79701.1"/>
    </source>
</evidence>
<accession>A0A2R8FFR6</accession>
<organism evidence="2">
    <name type="scientific">Brazilian cedratvirus IHUMI</name>
    <dbReference type="NCBI Taxonomy" id="2126980"/>
    <lineage>
        <taxon>Viruses</taxon>
        <taxon>Pithoviruses</taxon>
        <taxon>Orthocedratvirinae</taxon>
        <taxon>Alphacedratvirus</taxon>
        <taxon>Alphacedratvirus brasiliense</taxon>
    </lineage>
</organism>
<gene>
    <name evidence="2" type="ORF">BRZCDTV_477</name>
</gene>
<name>A0A2R8FFR6_9VIRU</name>
<keyword evidence="3" id="KW-1185">Reference proteome</keyword>
<protein>
    <recommendedName>
        <fullName evidence="1">PH domain-containing protein</fullName>
    </recommendedName>
</protein>
<evidence type="ECO:0000313" key="3">
    <source>
        <dbReference type="Proteomes" id="UP000273054"/>
    </source>
</evidence>